<evidence type="ECO:0000256" key="1">
    <source>
        <dbReference type="ARBA" id="ARBA00022737"/>
    </source>
</evidence>
<name>G3GV44_CRIGR</name>
<proteinExistence type="predicted"/>
<reference evidence="4" key="1">
    <citation type="journal article" date="2011" name="Nat. Biotechnol.">
        <title>The genomic sequence of the Chinese hamster ovary (CHO)-K1 cell line.</title>
        <authorList>
            <person name="Xu X."/>
            <person name="Nagarajan H."/>
            <person name="Lewis N.E."/>
            <person name="Pan S."/>
            <person name="Cai Z."/>
            <person name="Liu X."/>
            <person name="Chen W."/>
            <person name="Xie M."/>
            <person name="Wang W."/>
            <person name="Hammond S."/>
            <person name="Andersen M.R."/>
            <person name="Neff N."/>
            <person name="Passarelli B."/>
            <person name="Koh W."/>
            <person name="Fan H.C."/>
            <person name="Wang J."/>
            <person name="Gui Y."/>
            <person name="Lee K.H."/>
            <person name="Betenbaugh M.J."/>
            <person name="Quake S.R."/>
            <person name="Famili I."/>
            <person name="Palsson B.O."/>
            <person name="Wang J."/>
        </authorList>
    </citation>
    <scope>NUCLEOTIDE SEQUENCE [LARGE SCALE GENOMIC DNA]</scope>
    <source>
        <strain evidence="4">CHO K1 cell line</strain>
    </source>
</reference>
<dbReference type="GO" id="GO:0003779">
    <property type="term" value="F:actin binding"/>
    <property type="evidence" value="ECO:0007669"/>
    <property type="project" value="TreeGrafter"/>
</dbReference>
<sequence length="263" mass="29823">MEILSTLLRNPYHHSLPFSIPVHFMNGIYQVVGFDASTTVEEFLNTLNQDTGMRKPAQSGFALFTDDPSGRDLEHCLQGNIKICDIISKWEQASKEQQSGKCEGTRTVRLTYKNRQLYQRLSTRWMALRGHNAADCVRIYLTVARKWPFFGAKLFFAKRLMVSYVYKSLMTFGGCQDDFMVVINTHSKDRPTEKLLFAMAKPKILEITLLIASYINNSYQQKAFHHLSAPALLSARTQEPPARAMGSQPLPSNSRPSKGPTLL</sequence>
<evidence type="ECO:0000256" key="2">
    <source>
        <dbReference type="SAM" id="MobiDB-lite"/>
    </source>
</evidence>
<evidence type="ECO:0000313" key="3">
    <source>
        <dbReference type="EMBL" id="EGW03192.1"/>
    </source>
</evidence>
<dbReference type="InterPro" id="IPR029071">
    <property type="entry name" value="Ubiquitin-like_domsf"/>
</dbReference>
<dbReference type="EMBL" id="JH000036">
    <property type="protein sequence ID" value="EGW03192.1"/>
    <property type="molecule type" value="Genomic_DNA"/>
</dbReference>
<gene>
    <name evidence="3" type="ORF">I79_001575</name>
</gene>
<dbReference type="PANTHER" id="PTHR22903">
    <property type="entry name" value="PLEKHH PROTEIN"/>
    <property type="match status" value="1"/>
</dbReference>
<evidence type="ECO:0000313" key="4">
    <source>
        <dbReference type="Proteomes" id="UP000001075"/>
    </source>
</evidence>
<dbReference type="Gene3D" id="3.10.20.90">
    <property type="entry name" value="Phosphatidylinositol 3-kinase Catalytic Subunit, Chain A, domain 1"/>
    <property type="match status" value="1"/>
</dbReference>
<dbReference type="GO" id="GO:0030835">
    <property type="term" value="P:negative regulation of actin filament depolymerization"/>
    <property type="evidence" value="ECO:0007669"/>
    <property type="project" value="TreeGrafter"/>
</dbReference>
<dbReference type="SUPFAM" id="SSF47031">
    <property type="entry name" value="Second domain of FERM"/>
    <property type="match status" value="1"/>
</dbReference>
<dbReference type="InParanoid" id="G3GV44"/>
<dbReference type="CDD" id="cd17179">
    <property type="entry name" value="FERM_F1_PLEKHH2"/>
    <property type="match status" value="1"/>
</dbReference>
<keyword evidence="1" id="KW-0677">Repeat</keyword>
<feature type="region of interest" description="Disordered" evidence="2">
    <location>
        <begin position="237"/>
        <end position="263"/>
    </location>
</feature>
<dbReference type="InterPro" id="IPR035963">
    <property type="entry name" value="FERM_2"/>
</dbReference>
<organism evidence="3 4">
    <name type="scientific">Cricetulus griseus</name>
    <name type="common">Chinese hamster</name>
    <name type="synonym">Cricetulus barabensis griseus</name>
    <dbReference type="NCBI Taxonomy" id="10029"/>
    <lineage>
        <taxon>Eukaryota</taxon>
        <taxon>Metazoa</taxon>
        <taxon>Chordata</taxon>
        <taxon>Craniata</taxon>
        <taxon>Vertebrata</taxon>
        <taxon>Euteleostomi</taxon>
        <taxon>Mammalia</taxon>
        <taxon>Eutheria</taxon>
        <taxon>Euarchontoglires</taxon>
        <taxon>Glires</taxon>
        <taxon>Rodentia</taxon>
        <taxon>Myomorpha</taxon>
        <taxon>Muroidea</taxon>
        <taxon>Cricetidae</taxon>
        <taxon>Cricetinae</taxon>
        <taxon>Cricetulus</taxon>
    </lineage>
</organism>
<dbReference type="AlphaFoldDB" id="G3GV44"/>
<dbReference type="Pfam" id="PF21989">
    <property type="entry name" value="RA_2"/>
    <property type="match status" value="1"/>
</dbReference>
<dbReference type="Gene3D" id="2.30.29.30">
    <property type="entry name" value="Pleckstrin-homology domain (PH domain)/Phosphotyrosine-binding domain (PTB)"/>
    <property type="match status" value="1"/>
</dbReference>
<dbReference type="SUPFAM" id="SSF54236">
    <property type="entry name" value="Ubiquitin-like"/>
    <property type="match status" value="1"/>
</dbReference>
<dbReference type="InterPro" id="IPR011993">
    <property type="entry name" value="PH-like_dom_sf"/>
</dbReference>
<dbReference type="Proteomes" id="UP000001075">
    <property type="component" value="Unassembled WGS sequence"/>
</dbReference>
<accession>G3GV44</accession>
<protein>
    <submittedName>
        <fullName evidence="3">Pleckstrin-likey domain-containing family H member 2</fullName>
    </submittedName>
</protein>
<dbReference type="eggNOG" id="KOG0248">
    <property type="taxonomic scope" value="Eukaryota"/>
</dbReference>
<dbReference type="FunFam" id="3.10.20.90:FF:000125">
    <property type="entry name" value="pleckstrin homology domain-containing family H member 2"/>
    <property type="match status" value="1"/>
</dbReference>
<dbReference type="PANTHER" id="PTHR22903:SF3">
    <property type="entry name" value="PLECKSTRIN HOMOLOGY DOMAIN-CONTAINING FAMILY H MEMBER 2"/>
    <property type="match status" value="1"/>
</dbReference>
<dbReference type="GO" id="GO:0005737">
    <property type="term" value="C:cytoplasm"/>
    <property type="evidence" value="ECO:0007669"/>
    <property type="project" value="TreeGrafter"/>
</dbReference>